<keyword evidence="5" id="KW-1185">Reference proteome</keyword>
<dbReference type="AlphaFoldDB" id="J2K2W5"/>
<dbReference type="EMBL" id="CP072931">
    <property type="protein sequence ID" value="QTZ93641.1"/>
    <property type="molecule type" value="Genomic_DNA"/>
</dbReference>
<evidence type="ECO:0000313" key="5">
    <source>
        <dbReference type="Proteomes" id="UP000009036"/>
    </source>
</evidence>
<dbReference type="GO" id="GO:0000166">
    <property type="term" value="F:nucleotide binding"/>
    <property type="evidence" value="ECO:0007669"/>
    <property type="project" value="UniProtKB-KW"/>
</dbReference>
<accession>J2K2W5</accession>
<dbReference type="Proteomes" id="UP000009036">
    <property type="component" value="Chromosome"/>
</dbReference>
<protein>
    <recommendedName>
        <fullName evidence="2">Acb2/Tad1 hairpin domain-containing protein</fullName>
    </recommendedName>
</protein>
<dbReference type="HOGENOM" id="CLU_2749175_0_0_11"/>
<dbReference type="RefSeq" id="WP_006603675.1">
    <property type="nucleotide sequence ID" value="NZ_CP072931.1"/>
</dbReference>
<organism evidence="3">
    <name type="scientific">Streptomyces auratus AGR0001</name>
    <dbReference type="NCBI Taxonomy" id="1160718"/>
    <lineage>
        <taxon>Bacteria</taxon>
        <taxon>Bacillati</taxon>
        <taxon>Actinomycetota</taxon>
        <taxon>Actinomycetes</taxon>
        <taxon>Kitasatosporales</taxon>
        <taxon>Streptomycetaceae</taxon>
        <taxon>Streptomyces</taxon>
    </lineage>
</organism>
<evidence type="ECO:0000256" key="1">
    <source>
        <dbReference type="ARBA" id="ARBA00022741"/>
    </source>
</evidence>
<proteinExistence type="predicted"/>
<dbReference type="Pfam" id="PF24729">
    <property type="entry name" value="Acb2_Tad1_hairpin"/>
    <property type="match status" value="1"/>
</dbReference>
<dbReference type="OrthoDB" id="4257351at2"/>
<reference evidence="4" key="2">
    <citation type="submission" date="2021-04" db="EMBL/GenBank/DDBJ databases">
        <authorList>
            <person name="Wen M.-L."/>
            <person name="Han X.-L."/>
            <person name="Xiong J."/>
        </authorList>
    </citation>
    <scope>NUCLEOTIDE SEQUENCE</scope>
    <source>
        <strain evidence="4">AGR0001</strain>
    </source>
</reference>
<dbReference type="EMBL" id="AJGV01000068">
    <property type="protein sequence ID" value="EJJ07123.1"/>
    <property type="molecule type" value="Genomic_DNA"/>
</dbReference>
<keyword evidence="1" id="KW-0547">Nucleotide-binding</keyword>
<evidence type="ECO:0000313" key="4">
    <source>
        <dbReference type="EMBL" id="QTZ93641.1"/>
    </source>
</evidence>
<dbReference type="PATRIC" id="fig|1160718.3.peg.2128"/>
<feature type="domain" description="Acb2/Tad1 hairpin" evidence="2">
    <location>
        <begin position="8"/>
        <end position="67"/>
    </location>
</feature>
<evidence type="ECO:0000259" key="2">
    <source>
        <dbReference type="Pfam" id="PF24729"/>
    </source>
</evidence>
<name>J2K2W5_9ACTN</name>
<dbReference type="KEGG" id="sauh:SU9_021090"/>
<dbReference type="eggNOG" id="ENOG5031VN5">
    <property type="taxonomic scope" value="Bacteria"/>
</dbReference>
<dbReference type="InterPro" id="IPR056098">
    <property type="entry name" value="Acb2/Tad1_hairpin"/>
</dbReference>
<sequence>MTYEEICKRFDHHPPRCEQTAELHALVRAEVKRMAVALNEQLPGDREKSVVFMKLEEVLMWANASIARGCCLCVQPTLPPNAC</sequence>
<evidence type="ECO:0000313" key="3">
    <source>
        <dbReference type="EMBL" id="EJJ07123.1"/>
    </source>
</evidence>
<gene>
    <name evidence="4" type="ORF">SU9_021090</name>
    <name evidence="3" type="ORF">SU9_10539</name>
</gene>
<reference evidence="3" key="1">
    <citation type="journal article" date="2012" name="J. Bacteriol.">
        <title>Genome Sequence of Streptomyces auratus Strain AGR0001, a Phoslactomycin-Producing Actinomycete.</title>
        <authorList>
            <person name="Han X."/>
            <person name="Li M."/>
            <person name="Ding Z."/>
            <person name="Zhao J."/>
            <person name="Ji K."/>
            <person name="Wen M."/>
            <person name="Lu T."/>
        </authorList>
    </citation>
    <scope>NUCLEOTIDE SEQUENCE [LARGE SCALE GENOMIC DNA]</scope>
    <source>
        <strain evidence="3">AGR0001</strain>
    </source>
</reference>